<dbReference type="PANTHER" id="PTHR45339:SF1">
    <property type="entry name" value="HYBRID SIGNAL TRANSDUCTION HISTIDINE KINASE J"/>
    <property type="match status" value="1"/>
</dbReference>
<keyword evidence="2" id="KW-0902">Two-component regulatory system</keyword>
<gene>
    <name evidence="5" type="ORF">NEOLI_001686</name>
</gene>
<accession>A0A1U7LRF1</accession>
<dbReference type="PROSITE" id="PS50110">
    <property type="entry name" value="RESPONSE_REGULATORY"/>
    <property type="match status" value="1"/>
</dbReference>
<feature type="domain" description="Response regulatory" evidence="4">
    <location>
        <begin position="1"/>
        <end position="108"/>
    </location>
</feature>
<keyword evidence="5" id="KW-0808">Transferase</keyword>
<keyword evidence="5" id="KW-0418">Kinase</keyword>
<sequence length="132" mass="14689">MMVAINLLKWEGFDEVDVAHDGAEAVEASGVKCYDLILMDINMPRMDGLQATSLIRQTQSPQGSSHIVALTANAMSGDRDLCLTAGCNDYLTKPVKLNELQRILKFCMSDAFRKRQTTIKRQSSDISDRYVS</sequence>
<dbReference type="Pfam" id="PF00072">
    <property type="entry name" value="Response_reg"/>
    <property type="match status" value="1"/>
</dbReference>
<dbReference type="AlphaFoldDB" id="A0A1U7LRF1"/>
<feature type="modified residue" description="4-aspartylphosphate" evidence="3">
    <location>
        <position position="40"/>
    </location>
</feature>
<dbReference type="PANTHER" id="PTHR45339">
    <property type="entry name" value="HYBRID SIGNAL TRANSDUCTION HISTIDINE KINASE J"/>
    <property type="match status" value="1"/>
</dbReference>
<name>A0A1U7LRF1_NEOID</name>
<dbReference type="Proteomes" id="UP000186594">
    <property type="component" value="Unassembled WGS sequence"/>
</dbReference>
<evidence type="ECO:0000313" key="5">
    <source>
        <dbReference type="EMBL" id="OLL25237.1"/>
    </source>
</evidence>
<keyword evidence="1 3" id="KW-0597">Phosphoprotein</keyword>
<dbReference type="OrthoDB" id="60033at2759"/>
<dbReference type="CDD" id="cd17546">
    <property type="entry name" value="REC_hyHK_CKI1_RcsC-like"/>
    <property type="match status" value="1"/>
</dbReference>
<organism evidence="5 6">
    <name type="scientific">Neolecta irregularis (strain DAH-3)</name>
    <dbReference type="NCBI Taxonomy" id="1198029"/>
    <lineage>
        <taxon>Eukaryota</taxon>
        <taxon>Fungi</taxon>
        <taxon>Dikarya</taxon>
        <taxon>Ascomycota</taxon>
        <taxon>Taphrinomycotina</taxon>
        <taxon>Neolectales</taxon>
        <taxon>Neolectaceae</taxon>
        <taxon>Neolecta</taxon>
    </lineage>
</organism>
<dbReference type="Gene3D" id="3.40.50.2300">
    <property type="match status" value="1"/>
</dbReference>
<evidence type="ECO:0000259" key="4">
    <source>
        <dbReference type="PROSITE" id="PS50110"/>
    </source>
</evidence>
<dbReference type="OMA" id="NDSSEWR"/>
<comment type="caution">
    <text evidence="5">The sequence shown here is derived from an EMBL/GenBank/DDBJ whole genome shotgun (WGS) entry which is preliminary data.</text>
</comment>
<proteinExistence type="predicted"/>
<dbReference type="STRING" id="1198029.A0A1U7LRF1"/>
<dbReference type="GO" id="GO:0000160">
    <property type="term" value="P:phosphorelay signal transduction system"/>
    <property type="evidence" value="ECO:0007669"/>
    <property type="project" value="UniProtKB-KW"/>
</dbReference>
<dbReference type="GO" id="GO:0016301">
    <property type="term" value="F:kinase activity"/>
    <property type="evidence" value="ECO:0007669"/>
    <property type="project" value="UniProtKB-KW"/>
</dbReference>
<dbReference type="SUPFAM" id="SSF52172">
    <property type="entry name" value="CheY-like"/>
    <property type="match status" value="1"/>
</dbReference>
<dbReference type="InterPro" id="IPR001789">
    <property type="entry name" value="Sig_transdc_resp-reg_receiver"/>
</dbReference>
<evidence type="ECO:0000256" key="2">
    <source>
        <dbReference type="ARBA" id="ARBA00023012"/>
    </source>
</evidence>
<evidence type="ECO:0000256" key="3">
    <source>
        <dbReference type="PROSITE-ProRule" id="PRU00169"/>
    </source>
</evidence>
<evidence type="ECO:0000313" key="6">
    <source>
        <dbReference type="Proteomes" id="UP000186594"/>
    </source>
</evidence>
<keyword evidence="6" id="KW-1185">Reference proteome</keyword>
<evidence type="ECO:0000256" key="1">
    <source>
        <dbReference type="ARBA" id="ARBA00022553"/>
    </source>
</evidence>
<protein>
    <submittedName>
        <fullName evidence="5">Hybrid signal transduction histidine kinase B</fullName>
    </submittedName>
</protein>
<dbReference type="SMART" id="SM00448">
    <property type="entry name" value="REC"/>
    <property type="match status" value="1"/>
</dbReference>
<dbReference type="EMBL" id="LXFE01000467">
    <property type="protein sequence ID" value="OLL25237.1"/>
    <property type="molecule type" value="Genomic_DNA"/>
</dbReference>
<dbReference type="InterPro" id="IPR011006">
    <property type="entry name" value="CheY-like_superfamily"/>
</dbReference>
<reference evidence="5 6" key="1">
    <citation type="submission" date="2016-04" db="EMBL/GenBank/DDBJ databases">
        <title>Evolutionary innovation and constraint leading to complex multicellularity in the Ascomycota.</title>
        <authorList>
            <person name="Cisse O."/>
            <person name="Nguyen A."/>
            <person name="Hewitt D.A."/>
            <person name="Jedd G."/>
            <person name="Stajich J.E."/>
        </authorList>
    </citation>
    <scope>NUCLEOTIDE SEQUENCE [LARGE SCALE GENOMIC DNA]</scope>
    <source>
        <strain evidence="5 6">DAH-3</strain>
    </source>
</reference>